<dbReference type="GO" id="GO:0016556">
    <property type="term" value="P:mRNA modification"/>
    <property type="evidence" value="ECO:0007669"/>
    <property type="project" value="InterPro"/>
</dbReference>
<dbReference type="Gene3D" id="3.40.50.300">
    <property type="entry name" value="P-loop containing nucleotide triphosphate hydrolases"/>
    <property type="match status" value="2"/>
</dbReference>
<keyword evidence="5" id="KW-0547">Nucleotide-binding</keyword>
<evidence type="ECO:0000256" key="1">
    <source>
        <dbReference type="ARBA" id="ARBA00004291"/>
    </source>
</evidence>
<keyword evidence="8" id="KW-1038">Host endoplasmic reticulum</keyword>
<evidence type="ECO:0000313" key="11">
    <source>
        <dbReference type="EMBL" id="ALU66004.1"/>
    </source>
</evidence>
<feature type="domain" description="Alphavirus-like MT" evidence="10">
    <location>
        <begin position="73"/>
        <end position="261"/>
    </location>
</feature>
<dbReference type="PROSITE" id="PS51657">
    <property type="entry name" value="PSRV_HELICASE"/>
    <property type="match status" value="1"/>
</dbReference>
<comment type="subcellular location">
    <subcellularLocation>
        <location evidence="1">Host endoplasmic reticulum membrane</location>
        <topology evidence="1">Peripheral membrane protein</topology>
    </subcellularLocation>
</comment>
<dbReference type="Pfam" id="PF01660">
    <property type="entry name" value="Vmethyltransf"/>
    <property type="match status" value="1"/>
</dbReference>
<comment type="similarity">
    <text evidence="2">Belongs to the bromoviridae replication protein 1a family.</text>
</comment>
<protein>
    <recommendedName>
        <fullName evidence="3">Replication protein 1a</fullName>
    </recommendedName>
</protein>
<dbReference type="PROSITE" id="PS51743">
    <property type="entry name" value="ALPHAVIRUS_MT"/>
    <property type="match status" value="1"/>
</dbReference>
<organism evidence="11">
    <name type="scientific">Prunus necrotic ringspot virus</name>
    <dbReference type="NCBI Taxonomy" id="37733"/>
    <lineage>
        <taxon>Viruses</taxon>
        <taxon>Riboviria</taxon>
        <taxon>Orthornavirae</taxon>
        <taxon>Kitrinoviricota</taxon>
        <taxon>Alsuviricetes</taxon>
        <taxon>Martellivirales</taxon>
        <taxon>Bromoviridae</taxon>
        <taxon>Ilarvirus</taxon>
        <taxon>Ilarvirus PNRSV</taxon>
    </lineage>
</organism>
<dbReference type="EMBL" id="KT444701">
    <property type="protein sequence ID" value="ALU66004.1"/>
    <property type="molecule type" value="Genomic_RNA"/>
</dbReference>
<dbReference type="GO" id="GO:0016787">
    <property type="term" value="F:hydrolase activity"/>
    <property type="evidence" value="ECO:0007669"/>
    <property type="project" value="UniProtKB-KW"/>
</dbReference>
<keyword evidence="7" id="KW-0067">ATP-binding</keyword>
<dbReference type="GO" id="GO:0006396">
    <property type="term" value="P:RNA processing"/>
    <property type="evidence" value="ECO:0007669"/>
    <property type="project" value="InterPro"/>
</dbReference>
<evidence type="ECO:0000256" key="6">
    <source>
        <dbReference type="ARBA" id="ARBA00022801"/>
    </source>
</evidence>
<evidence type="ECO:0000256" key="4">
    <source>
        <dbReference type="ARBA" id="ARBA00022679"/>
    </source>
</evidence>
<evidence type="ECO:0000259" key="10">
    <source>
        <dbReference type="PROSITE" id="PS51743"/>
    </source>
</evidence>
<evidence type="ECO:0000259" key="9">
    <source>
        <dbReference type="PROSITE" id="PS51657"/>
    </source>
</evidence>
<keyword evidence="4" id="KW-0808">Transferase</keyword>
<dbReference type="GO" id="GO:0044167">
    <property type="term" value="C:host cell endoplasmic reticulum membrane"/>
    <property type="evidence" value="ECO:0007669"/>
    <property type="project" value="UniProtKB-SubCell"/>
</dbReference>
<name>A0A0U3I2L7_9BROM</name>
<sequence>MDPESLSQLLVSTLQKQCADETSTVGKVFSERGVALVERSIPKAEGERLNISFALSAEQKSLLSRNFPGRDIHFAQRDSSSHSFAAAHRLLETDYIYKCFGTTEEAVIDLGGNFVSHIKQKRYNVHSCCPLLDDRDGARFTERLISLKTYLRTHKEERHEADYCECRFEECPRRADYVMAVHAVSDLPITDLCAALTKKGTKKMILSIMMDPNMLLRDVGEIPNFNVRWEIDRTEDIIRFDFIDAPCLGYQHKFSVLQQYLTTNAVIVGDKAAYRVERKSDFGGVFIVDITAVAGYKPGMVVGGTRSCAWSTLIRNKTVVHTVDGEDHWWYDVTRRSKILVDTKVLTKVLEASFRQFKPNVEPESMIQNIATMLSSSTNYTVINGVTLQAGESLPYGDYVAIATTIYVRTKRMYDSIRTNIDRLNETRSVPIKDVAQGEVYGKLGSALGSLFAPTASTQVIAGPKGREDVYELHPKSWSDEVRNFFYCCVGRQGVGHTLLSDPDLFVPLEVVLQAKWTGGSVLTCETLFDDVVKPEYDRVEEELQRVRDDRDKSEKLQKAILTVAKWIEAHPDGKLPKGLGEVAALIPDMVDLRESVVAVEPKAVVNKYASEIQEAITYYELEADISAKKLRSVGEHCNWSKKFISTIWAGDESRRVYIPQTDSWLGPPNVPKPEPTGQYERGMTADGYVLIAWSGSSGQKFDGPLQVDAVCRRELSRYPAIFFDKSCEFAANLRLLPALREALTVEAKFTRRLMDGVAGCGKTTKIINECKMCNDQPDLVLTSNRSSAMELREKLPGSQLLRSTRVRTSDSYLMNPKRPSSVRVIFDECFLQHAGCVYAAASLAGAEELVLFGDTKQIPFVSRIPHFRLKDHLVSADEKVMSNLTYRCPADATMALSKWFYRRNVKTANTTLRSMSVKPIVSVSQIDRDFDLYMTHTQAEKHTLIASGVVPRDKVFTSAEAQGKTEGRAALVRLSRTSMSLFTGKDPLMGPCHSLVALSRFKRQFVYFTVADTDSDDLVAKAIRDVSNSSDDAVSSYIHRDHKI</sequence>
<dbReference type="SUPFAM" id="SSF52540">
    <property type="entry name" value="P-loop containing nucleoside triphosphate hydrolases"/>
    <property type="match status" value="1"/>
</dbReference>
<dbReference type="InterPro" id="IPR027417">
    <property type="entry name" value="P-loop_NTPase"/>
</dbReference>
<evidence type="ECO:0000256" key="7">
    <source>
        <dbReference type="ARBA" id="ARBA00022840"/>
    </source>
</evidence>
<evidence type="ECO:0000256" key="8">
    <source>
        <dbReference type="ARBA" id="ARBA00023184"/>
    </source>
</evidence>
<dbReference type="InterPro" id="IPR002588">
    <property type="entry name" value="Alphavirus-like_MT_dom"/>
</dbReference>
<feature type="domain" description="(+)RNA virus helicase C-terminal" evidence="9">
    <location>
        <begin position="725"/>
        <end position="1041"/>
    </location>
</feature>
<dbReference type="InterPro" id="IPR027351">
    <property type="entry name" value="(+)RNA_virus_helicase_core_dom"/>
</dbReference>
<proteinExistence type="inferred from homology"/>
<evidence type="ECO:0000256" key="5">
    <source>
        <dbReference type="ARBA" id="ARBA00022741"/>
    </source>
</evidence>
<evidence type="ECO:0000256" key="2">
    <source>
        <dbReference type="ARBA" id="ARBA00010328"/>
    </source>
</evidence>
<accession>A0A0U3I2L7</accession>
<reference evidence="11" key="1">
    <citation type="submission" date="2015-08" db="EMBL/GenBank/DDBJ databases">
        <title>First report of the complete genomic sequence of a Prunus necrotic ringspot virus from China.</title>
        <authorList>
            <person name="Song S."/>
            <person name="Li Z."/>
            <person name="Song W."/>
            <person name="Wu Y."/>
        </authorList>
    </citation>
    <scope>NUCLEOTIDE SEQUENCE</scope>
    <source>
        <strain evidence="11">ChrYL</strain>
    </source>
</reference>
<dbReference type="GO" id="GO:0003723">
    <property type="term" value="F:RNA binding"/>
    <property type="evidence" value="ECO:0007669"/>
    <property type="project" value="InterPro"/>
</dbReference>
<dbReference type="GO" id="GO:0008174">
    <property type="term" value="F:mRNA methyltransferase activity"/>
    <property type="evidence" value="ECO:0007669"/>
    <property type="project" value="UniProtKB-UniRule"/>
</dbReference>
<evidence type="ECO:0000256" key="3">
    <source>
        <dbReference type="ARBA" id="ARBA00020856"/>
    </source>
</evidence>
<dbReference type="Pfam" id="PF01443">
    <property type="entry name" value="Viral_helicase1"/>
    <property type="match status" value="1"/>
</dbReference>
<keyword evidence="6" id="KW-0378">Hydrolase</keyword>
<dbReference type="GO" id="GO:0005524">
    <property type="term" value="F:ATP binding"/>
    <property type="evidence" value="ECO:0007669"/>
    <property type="project" value="UniProtKB-KW"/>
</dbReference>